<dbReference type="NCBIfam" id="TIGR03160">
    <property type="entry name" value="cobT_DBIPRT"/>
    <property type="match status" value="1"/>
</dbReference>
<comment type="caution">
    <text evidence="12">The sequence shown here is derived from an EMBL/GenBank/DDBJ whole genome shotgun (WGS) entry which is preliminary data.</text>
</comment>
<dbReference type="InterPro" id="IPR003200">
    <property type="entry name" value="Nict_dMeBzImd_PRibTrfase"/>
</dbReference>
<proteinExistence type="inferred from homology"/>
<dbReference type="Pfam" id="PF02277">
    <property type="entry name" value="DBI_PRT"/>
    <property type="match status" value="1"/>
</dbReference>
<dbReference type="HAMAP" id="MF_00230">
    <property type="entry name" value="CobT"/>
    <property type="match status" value="1"/>
</dbReference>
<evidence type="ECO:0000256" key="9">
    <source>
        <dbReference type="ARBA" id="ARBA00047340"/>
    </source>
</evidence>
<dbReference type="EMBL" id="NVUS01000020">
    <property type="protein sequence ID" value="PCI98608.1"/>
    <property type="molecule type" value="Genomic_DNA"/>
</dbReference>
<evidence type="ECO:0000256" key="6">
    <source>
        <dbReference type="ARBA" id="ARBA00022676"/>
    </source>
</evidence>
<feature type="region of interest" description="Disordered" evidence="11">
    <location>
        <begin position="15"/>
        <end position="36"/>
    </location>
</feature>
<comment type="pathway">
    <text evidence="1 10">Nucleoside biosynthesis; alpha-ribazole biosynthesis; alpha-ribazole from 5,6-dimethylbenzimidazole: step 1/2.</text>
</comment>
<feature type="active site" description="Proton acceptor" evidence="10">
    <location>
        <position position="303"/>
    </location>
</feature>
<comment type="function">
    <text evidence="10">Catalyzes the synthesis of alpha-ribazole-5'-phosphate from nicotinate mononucleotide (NAMN) and 5,6-dimethylbenzimidazole (DMB).</text>
</comment>
<keyword evidence="5 10" id="KW-0169">Cobalamin biosynthesis</keyword>
<dbReference type="InterPro" id="IPR023195">
    <property type="entry name" value="Nict_dMeBzImd_PRibTrfase_N"/>
</dbReference>
<accession>A0A2A4YUS5</accession>
<dbReference type="PANTHER" id="PTHR43463">
    <property type="entry name" value="NICOTINATE-NUCLEOTIDE--DIMETHYLBENZIMIDAZOLE PHOSPHORIBOSYLTRANSFERASE"/>
    <property type="match status" value="1"/>
</dbReference>
<evidence type="ECO:0000256" key="2">
    <source>
        <dbReference type="ARBA" id="ARBA00007110"/>
    </source>
</evidence>
<name>A0A2A4YUS5_9PROT</name>
<keyword evidence="7 10" id="KW-0808">Transferase</keyword>
<evidence type="ECO:0000313" key="12">
    <source>
        <dbReference type="EMBL" id="PCI98608.1"/>
    </source>
</evidence>
<evidence type="ECO:0000256" key="11">
    <source>
        <dbReference type="SAM" id="MobiDB-lite"/>
    </source>
</evidence>
<reference key="1">
    <citation type="submission" date="2017-08" db="EMBL/GenBank/DDBJ databases">
        <title>A dynamic microbial community with high functional redundancy inhabits the cold, oxic subseafloor aquifer.</title>
        <authorList>
            <person name="Tully B.J."/>
            <person name="Wheat C.G."/>
            <person name="Glazer B.T."/>
            <person name="Huber J.A."/>
        </authorList>
    </citation>
    <scope>NUCLEOTIDE SEQUENCE [LARGE SCALE GENOMIC DNA]</scope>
</reference>
<dbReference type="SUPFAM" id="SSF52733">
    <property type="entry name" value="Nicotinate mononucleotide:5,6-dimethylbenzimidazole phosphoribosyltransferase (CobT)"/>
    <property type="match status" value="1"/>
</dbReference>
<protein>
    <recommendedName>
        <fullName evidence="4 10">Nicotinate-nucleotide--dimethylbenzimidazole phosphoribosyltransferase</fullName>
        <shortName evidence="10">NN:DBI PRT</shortName>
        <ecNumber evidence="3 10">2.4.2.21</ecNumber>
    </recommendedName>
    <alternativeName>
        <fullName evidence="8 10">N(1)-alpha-phosphoribosyltransferase</fullName>
    </alternativeName>
</protein>
<dbReference type="PANTHER" id="PTHR43463:SF1">
    <property type="entry name" value="NICOTINATE-NUCLEOTIDE--DIMETHYLBENZIMIDAZOLE PHOSPHORIBOSYLTRANSFERASE"/>
    <property type="match status" value="1"/>
</dbReference>
<dbReference type="InterPro" id="IPR017846">
    <property type="entry name" value="Nict_dMeBzImd_PRibTrfase_bact"/>
</dbReference>
<dbReference type="Gene3D" id="3.40.50.10210">
    <property type="match status" value="1"/>
</dbReference>
<keyword evidence="6 10" id="KW-0328">Glycosyltransferase</keyword>
<dbReference type="NCBIfam" id="NF000996">
    <property type="entry name" value="PRK00105.1"/>
    <property type="match status" value="1"/>
</dbReference>
<organism evidence="12">
    <name type="scientific">OCS116 cluster bacterium</name>
    <dbReference type="NCBI Taxonomy" id="2030921"/>
    <lineage>
        <taxon>Bacteria</taxon>
        <taxon>Pseudomonadati</taxon>
        <taxon>Pseudomonadota</taxon>
        <taxon>Alphaproteobacteria</taxon>
        <taxon>OCS116 cluster</taxon>
    </lineage>
</organism>
<sequence length="336" mass="35341">MFDTINDIKQAALKQISPDQQASDMAQERQAQLTKPQGSLGKLEEIAIWLAGWQRVEKPKLDKVDTLIFAGNHGVAARGVSLFPAEVTVQMVGNFEAGGAAINQLCKLNGANLKVMAIDLDNPTADFTQAPAMSEAEFIVAVNIGANAVSDNADMITLGEMGIANTTSASAIALALFGGVASDWTGRGTGLENDAVNKKAEIVAEAVEFHQEYKNDPIEILRRLGGRELAAIFGATLAARAKNIPILLDGFICCAAIAPLFALNKDALSIAVAGHQSQEQAHAKLLQVIELEPLLTMDMRLGEGSGAAVALNIVRAAIATHNGMATFAEAAVSNKD</sequence>
<dbReference type="EC" id="2.4.2.21" evidence="3 10"/>
<dbReference type="InterPro" id="IPR036087">
    <property type="entry name" value="Nict_dMeBzImd_PRibTrfase_sf"/>
</dbReference>
<dbReference type="CDD" id="cd02439">
    <property type="entry name" value="DMB-PRT_CobT"/>
    <property type="match status" value="1"/>
</dbReference>
<evidence type="ECO:0000256" key="10">
    <source>
        <dbReference type="HAMAP-Rule" id="MF_00230"/>
    </source>
</evidence>
<dbReference type="GO" id="GO:0009236">
    <property type="term" value="P:cobalamin biosynthetic process"/>
    <property type="evidence" value="ECO:0007669"/>
    <property type="project" value="UniProtKB-UniRule"/>
</dbReference>
<comment type="catalytic activity">
    <reaction evidence="9 10">
        <text>5,6-dimethylbenzimidazole + nicotinate beta-D-ribonucleotide = alpha-ribazole 5'-phosphate + nicotinate + H(+)</text>
        <dbReference type="Rhea" id="RHEA:11196"/>
        <dbReference type="ChEBI" id="CHEBI:15378"/>
        <dbReference type="ChEBI" id="CHEBI:15890"/>
        <dbReference type="ChEBI" id="CHEBI:32544"/>
        <dbReference type="ChEBI" id="CHEBI:57502"/>
        <dbReference type="ChEBI" id="CHEBI:57918"/>
        <dbReference type="EC" id="2.4.2.21"/>
    </reaction>
</comment>
<evidence type="ECO:0000256" key="8">
    <source>
        <dbReference type="ARBA" id="ARBA00030686"/>
    </source>
</evidence>
<evidence type="ECO:0000256" key="7">
    <source>
        <dbReference type="ARBA" id="ARBA00022679"/>
    </source>
</evidence>
<dbReference type="Gene3D" id="1.10.1610.10">
    <property type="match status" value="1"/>
</dbReference>
<gene>
    <name evidence="10 12" type="primary">cobT</name>
    <name evidence="12" type="ORF">COB13_13175</name>
</gene>
<reference evidence="12" key="2">
    <citation type="journal article" date="2018" name="ISME J.">
        <title>A dynamic microbial community with high functional redundancy inhabits the cold, oxic subseafloor aquifer.</title>
        <authorList>
            <person name="Tully B.J."/>
            <person name="Wheat C.G."/>
            <person name="Glazer B.T."/>
            <person name="Huber J.A."/>
        </authorList>
    </citation>
    <scope>NUCLEOTIDE SEQUENCE</scope>
    <source>
        <strain evidence="12">NORP83</strain>
    </source>
</reference>
<evidence type="ECO:0000256" key="3">
    <source>
        <dbReference type="ARBA" id="ARBA00011991"/>
    </source>
</evidence>
<dbReference type="UniPathway" id="UPA00061">
    <property type="reaction ID" value="UER00516"/>
</dbReference>
<evidence type="ECO:0000256" key="1">
    <source>
        <dbReference type="ARBA" id="ARBA00005049"/>
    </source>
</evidence>
<dbReference type="GO" id="GO:0008939">
    <property type="term" value="F:nicotinate-nucleotide-dimethylbenzimidazole phosphoribosyltransferase activity"/>
    <property type="evidence" value="ECO:0007669"/>
    <property type="project" value="UniProtKB-UniRule"/>
</dbReference>
<comment type="similarity">
    <text evidence="2 10">Belongs to the CobT family.</text>
</comment>
<dbReference type="AlphaFoldDB" id="A0A2A4YUS5"/>
<feature type="compositionally biased region" description="Polar residues" evidence="11">
    <location>
        <begin position="17"/>
        <end position="36"/>
    </location>
</feature>
<evidence type="ECO:0000256" key="5">
    <source>
        <dbReference type="ARBA" id="ARBA00022573"/>
    </source>
</evidence>
<evidence type="ECO:0000256" key="4">
    <source>
        <dbReference type="ARBA" id="ARBA00015486"/>
    </source>
</evidence>